<keyword evidence="2" id="KW-1185">Reference proteome</keyword>
<accession>A0A1H3NPG6</accession>
<protein>
    <submittedName>
        <fullName evidence="1">Uncharacterized protein</fullName>
    </submittedName>
</protein>
<gene>
    <name evidence="1" type="ORF">SAMN05444486_1173</name>
</gene>
<dbReference type="EMBL" id="FNPR01000017">
    <property type="protein sequence ID" value="SDY90688.1"/>
    <property type="molecule type" value="Genomic_DNA"/>
</dbReference>
<reference evidence="1 2" key="1">
    <citation type="submission" date="2016-10" db="EMBL/GenBank/DDBJ databases">
        <authorList>
            <person name="de Groot N.N."/>
        </authorList>
    </citation>
    <scope>NUCLEOTIDE SEQUENCE [LARGE SCALE GENOMIC DNA]</scope>
    <source>
        <strain evidence="1 2">DSM 24677</strain>
    </source>
</reference>
<dbReference type="AlphaFoldDB" id="A0A1H3NPG6"/>
<organism evidence="1 2">
    <name type="scientific">Lentibacter algarum</name>
    <dbReference type="NCBI Taxonomy" id="576131"/>
    <lineage>
        <taxon>Bacteria</taxon>
        <taxon>Pseudomonadati</taxon>
        <taxon>Pseudomonadota</taxon>
        <taxon>Alphaproteobacteria</taxon>
        <taxon>Rhodobacterales</taxon>
        <taxon>Roseobacteraceae</taxon>
        <taxon>Lentibacter</taxon>
    </lineage>
</organism>
<name>A0A1H3NPG6_9RHOB</name>
<sequence>MPLTQLLRVGLFGLPIYAEARTALALNGGRLDCSSGVPTIYVDITYPRYSMATFLKIQGVPLIQIQEGLFYELIDRGWYFPYTARYVFSR</sequence>
<proteinExistence type="predicted"/>
<dbReference type="STRING" id="576131.SAMN05444486_1173"/>
<dbReference type="Proteomes" id="UP000199026">
    <property type="component" value="Unassembled WGS sequence"/>
</dbReference>
<evidence type="ECO:0000313" key="2">
    <source>
        <dbReference type="Proteomes" id="UP000199026"/>
    </source>
</evidence>
<evidence type="ECO:0000313" key="1">
    <source>
        <dbReference type="EMBL" id="SDY90688.1"/>
    </source>
</evidence>